<comment type="caution">
    <text evidence="9">The sequence shown here is derived from an EMBL/GenBank/DDBJ whole genome shotgun (WGS) entry which is preliminary data.</text>
</comment>
<evidence type="ECO:0000256" key="3">
    <source>
        <dbReference type="ARBA" id="ARBA00022448"/>
    </source>
</evidence>
<dbReference type="InterPro" id="IPR004761">
    <property type="entry name" value="Spore_GerAB"/>
</dbReference>
<feature type="transmembrane region" description="Helical" evidence="8">
    <location>
        <begin position="146"/>
        <end position="163"/>
    </location>
</feature>
<reference evidence="9 10" key="1">
    <citation type="submission" date="2018-06" db="EMBL/GenBank/DDBJ databases">
        <title>Freshwater and sediment microbial communities from various areas in North America, analyzing microbe dynamics in response to fracking.</title>
        <authorList>
            <person name="Lamendella R."/>
        </authorList>
    </citation>
    <scope>NUCLEOTIDE SEQUENCE [LARGE SCALE GENOMIC DNA]</scope>
    <source>
        <strain evidence="9 10">14_TX</strain>
    </source>
</reference>
<evidence type="ECO:0000256" key="7">
    <source>
        <dbReference type="ARBA" id="ARBA00023136"/>
    </source>
</evidence>
<keyword evidence="4" id="KW-0309">Germination</keyword>
<keyword evidence="5 8" id="KW-0812">Transmembrane</keyword>
<dbReference type="PANTHER" id="PTHR34975">
    <property type="entry name" value="SPORE GERMINATION PROTEIN A2"/>
    <property type="match status" value="1"/>
</dbReference>
<feature type="transmembrane region" description="Helical" evidence="8">
    <location>
        <begin position="358"/>
        <end position="381"/>
    </location>
</feature>
<dbReference type="Pfam" id="PF03845">
    <property type="entry name" value="Spore_permease"/>
    <property type="match status" value="1"/>
</dbReference>
<feature type="transmembrane region" description="Helical" evidence="8">
    <location>
        <begin position="109"/>
        <end position="134"/>
    </location>
</feature>
<dbReference type="NCBIfam" id="TIGR00912">
    <property type="entry name" value="2A0309"/>
    <property type="match status" value="1"/>
</dbReference>
<evidence type="ECO:0000256" key="1">
    <source>
        <dbReference type="ARBA" id="ARBA00004141"/>
    </source>
</evidence>
<keyword evidence="10" id="KW-1185">Reference proteome</keyword>
<evidence type="ECO:0000256" key="8">
    <source>
        <dbReference type="SAM" id="Phobius"/>
    </source>
</evidence>
<dbReference type="GO" id="GO:0009847">
    <property type="term" value="P:spore germination"/>
    <property type="evidence" value="ECO:0007669"/>
    <property type="project" value="InterPro"/>
</dbReference>
<feature type="transmembrane region" description="Helical" evidence="8">
    <location>
        <begin position="246"/>
        <end position="266"/>
    </location>
</feature>
<feature type="transmembrane region" description="Helical" evidence="8">
    <location>
        <begin position="170"/>
        <end position="191"/>
    </location>
</feature>
<protein>
    <submittedName>
        <fullName evidence="9">Spore germination protein (Amino acid permease)</fullName>
    </submittedName>
</protein>
<feature type="transmembrane region" description="Helical" evidence="8">
    <location>
        <begin position="211"/>
        <end position="234"/>
    </location>
</feature>
<dbReference type="Gene3D" id="1.20.1740.10">
    <property type="entry name" value="Amino acid/polyamine transporter I"/>
    <property type="match status" value="1"/>
</dbReference>
<keyword evidence="3" id="KW-0813">Transport</keyword>
<evidence type="ECO:0000256" key="6">
    <source>
        <dbReference type="ARBA" id="ARBA00022989"/>
    </source>
</evidence>
<proteinExistence type="inferred from homology"/>
<comment type="subcellular location">
    <subcellularLocation>
        <location evidence="1">Membrane</location>
        <topology evidence="1">Multi-pass membrane protein</topology>
    </subcellularLocation>
</comment>
<name>A0A366JK46_CYTFI</name>
<evidence type="ECO:0000256" key="5">
    <source>
        <dbReference type="ARBA" id="ARBA00022692"/>
    </source>
</evidence>
<comment type="similarity">
    <text evidence="2">Belongs to the amino acid-polyamine-organocation (APC) superfamily. Spore germination protein (SGP) (TC 2.A.3.9) family.</text>
</comment>
<evidence type="ECO:0000256" key="4">
    <source>
        <dbReference type="ARBA" id="ARBA00022544"/>
    </source>
</evidence>
<dbReference type="EMBL" id="QNSF01000018">
    <property type="protein sequence ID" value="RBP87614.1"/>
    <property type="molecule type" value="Genomic_DNA"/>
</dbReference>
<evidence type="ECO:0000313" key="10">
    <source>
        <dbReference type="Proteomes" id="UP000252731"/>
    </source>
</evidence>
<keyword evidence="6 8" id="KW-1133">Transmembrane helix</keyword>
<accession>A0A366JK46</accession>
<feature type="transmembrane region" description="Helical" evidence="8">
    <location>
        <begin position="39"/>
        <end position="57"/>
    </location>
</feature>
<feature type="transmembrane region" description="Helical" evidence="8">
    <location>
        <begin position="329"/>
        <end position="346"/>
    </location>
</feature>
<dbReference type="STRING" id="1399.VL14_04460"/>
<keyword evidence="7 8" id="KW-0472">Membrane</keyword>
<evidence type="ECO:0000313" key="9">
    <source>
        <dbReference type="EMBL" id="RBP87614.1"/>
    </source>
</evidence>
<dbReference type="PANTHER" id="PTHR34975:SF2">
    <property type="entry name" value="SPORE GERMINATION PROTEIN A2"/>
    <property type="match status" value="1"/>
</dbReference>
<organism evidence="9 10">
    <name type="scientific">Cytobacillus firmus</name>
    <name type="common">Bacillus firmus</name>
    <dbReference type="NCBI Taxonomy" id="1399"/>
    <lineage>
        <taxon>Bacteria</taxon>
        <taxon>Bacillati</taxon>
        <taxon>Bacillota</taxon>
        <taxon>Bacilli</taxon>
        <taxon>Bacillales</taxon>
        <taxon>Bacillaceae</taxon>
        <taxon>Cytobacillus</taxon>
    </lineage>
</organism>
<gene>
    <name evidence="9" type="ORF">DFO70_11836</name>
</gene>
<feature type="transmembrane region" description="Helical" evidence="8">
    <location>
        <begin position="69"/>
        <end position="88"/>
    </location>
</feature>
<sequence length="391" mass="45129">MNNAGTGTRFYSSQFTNHETEVNQIQEQPIPDRLKISPFLVFYLIMSMQIGIGVLGYQRVIAKAAGYDAWISILFAGGCIHIIIWMIYKIAETVDGDFVTAHKYLTGNLIGKAISSIFTGYFFLYVLAIVRTFIEVIQVWMFPELSTFWFSFGFMMLCTYIIFGGFRTVVGLAFFGLVLPAYLLLTFGWAIKFSNFYNLLPIWDHSVKELLIGSYNMSLTFIGFEIIPFIYPFIKEPKKSKKWAHLAVFTTTLIYTILAVITFAYYSEDLLAKQVWPTLTMWKIVEMPFVERFEYIGIANWNLIMLPNVCIAIWISSRLIKRIFNIRQKIGVFFVVSALLIVINFINTRERISMVNDFFGKVGFGFTFIYIPLLFTAVMIAKRVKKKVIKK</sequence>
<evidence type="ECO:0000256" key="2">
    <source>
        <dbReference type="ARBA" id="ARBA00007998"/>
    </source>
</evidence>
<dbReference type="GO" id="GO:0016020">
    <property type="term" value="C:membrane"/>
    <property type="evidence" value="ECO:0007669"/>
    <property type="project" value="UniProtKB-SubCell"/>
</dbReference>
<dbReference type="Proteomes" id="UP000252731">
    <property type="component" value="Unassembled WGS sequence"/>
</dbReference>
<dbReference type="AlphaFoldDB" id="A0A366JK46"/>
<feature type="transmembrane region" description="Helical" evidence="8">
    <location>
        <begin position="295"/>
        <end position="317"/>
    </location>
</feature>